<dbReference type="GO" id="GO:0006431">
    <property type="term" value="P:methionyl-tRNA aminoacylation"/>
    <property type="evidence" value="ECO:0007669"/>
    <property type="project" value="UniProtKB-UniRule"/>
</dbReference>
<protein>
    <recommendedName>
        <fullName evidence="14">Methionine--tRNA ligase</fullName>
        <ecNumber evidence="14">6.1.1.10</ecNumber>
    </recommendedName>
    <alternativeName>
        <fullName evidence="14">Methionyl-tRNA synthetase</fullName>
        <shortName evidence="14">MetRS</shortName>
    </alternativeName>
</protein>
<keyword evidence="14" id="KW-0479">Metal-binding</keyword>
<dbReference type="InterPro" id="IPR012340">
    <property type="entry name" value="NA-bd_OB-fold"/>
</dbReference>
<evidence type="ECO:0000256" key="9">
    <source>
        <dbReference type="ARBA" id="ARBA00022840"/>
    </source>
</evidence>
<dbReference type="InterPro" id="IPR033911">
    <property type="entry name" value="MetRS_core"/>
</dbReference>
<dbReference type="Gene3D" id="2.40.50.140">
    <property type="entry name" value="Nucleic acid-binding proteins"/>
    <property type="match status" value="1"/>
</dbReference>
<dbReference type="GO" id="GO:0046872">
    <property type="term" value="F:metal ion binding"/>
    <property type="evidence" value="ECO:0007669"/>
    <property type="project" value="UniProtKB-KW"/>
</dbReference>
<dbReference type="InterPro" id="IPR015413">
    <property type="entry name" value="Methionyl/Leucyl_tRNA_Synth"/>
</dbReference>
<dbReference type="InterPro" id="IPR014758">
    <property type="entry name" value="Met-tRNA_synth"/>
</dbReference>
<dbReference type="EC" id="6.1.1.10" evidence="14"/>
<dbReference type="HAMAP" id="MF_01228">
    <property type="entry name" value="Met_tRNA_synth_type2"/>
    <property type="match status" value="1"/>
</dbReference>
<feature type="binding site" evidence="14">
    <location>
        <position position="159"/>
    </location>
    <ligand>
        <name>Zn(2+)</name>
        <dbReference type="ChEBI" id="CHEBI:29105"/>
    </ligand>
</feature>
<dbReference type="FunFam" id="2.170.220.10:FF:000002">
    <property type="entry name" value="Methionine--tRNA ligase"/>
    <property type="match status" value="1"/>
</dbReference>
<evidence type="ECO:0000313" key="19">
    <source>
        <dbReference type="Proteomes" id="UP001071230"/>
    </source>
</evidence>
<evidence type="ECO:0000256" key="7">
    <source>
        <dbReference type="ARBA" id="ARBA00022598"/>
    </source>
</evidence>
<evidence type="ECO:0000256" key="5">
    <source>
        <dbReference type="ARBA" id="ARBA00022490"/>
    </source>
</evidence>
<dbReference type="Gene3D" id="3.40.50.620">
    <property type="entry name" value="HUPs"/>
    <property type="match status" value="1"/>
</dbReference>
<keyword evidence="7 14" id="KW-0436">Ligase</keyword>
<dbReference type="GO" id="GO:0005737">
    <property type="term" value="C:cytoplasm"/>
    <property type="evidence" value="ECO:0007669"/>
    <property type="project" value="UniProtKB-SubCell"/>
</dbReference>
<dbReference type="FunFam" id="1.10.730.10:FF:000026">
    <property type="entry name" value="Methionine--tRNA ligase"/>
    <property type="match status" value="1"/>
</dbReference>
<keyword evidence="12 14" id="KW-0030">Aminoacyl-tRNA synthetase</keyword>
<feature type="binding site" evidence="14">
    <location>
        <position position="156"/>
    </location>
    <ligand>
        <name>Zn(2+)</name>
        <dbReference type="ChEBI" id="CHEBI:29105"/>
    </ligand>
</feature>
<sequence length="709" mass="80042">MLGILAKINPGKHNHAEEVWAFFCRKSPGVFMKFYLTTPIFYPNSNPHIGTAYTTIAADALARYHRLRGDDVFFLTGTDENAQKIVRTAEERHTDPKDYVDGVVKSFQRLWQQLDISYDDFIRTTEERHHGVVQRIFTRLFEQGDIYKSEYVGWYCTPCETFWTESKLVDGRCPNPDCGREVELLKEESYFFRLSKYQDALLQHIREHPEFIQPLSRRNEMIRFIEGGLEDLCVSRTTFSWGIQVPFDRGHVVYVWLDALINYISALGYPEGEKYRHYWPADLHLMGKDIVRFHAVIWPIILLALGLPLPKAVYGHGWFLGKEGGKISKSRGNVQDAFELIRRYGSDAIRYFLLREMQAGTDGIYAEDKLVEKINSDLANDLGNFVSRSLAMLVKYRNGVVPVPGEDGPWEIELKNLVTEVRLGVEEEMAGFNPAGALEQIWRFVARCNKYVDETAPWVLAKKAEAQGRLDHVLNTFAQCVRLLAIFTAPFMPGLPPRIAALLGSSEAELIDWEGLSRWQALKPGTKVEKGEPLFPRVDMSDWVSREEAGEPARPAAGSGSGGDERGRDLDLGGRPVEEIKIAANCAEVEPVEPAPVFEPIKEEITIDEFARLDFRVARVLTAEKVEKTDKLLKLEIEIAGEVRTIVSGIALYYRPEELVGKHVIVVANLKPAKLRGIVSQGMILAASHAGELEVLTVNPKIPGGARVK</sequence>
<dbReference type="Pfam" id="PF09334">
    <property type="entry name" value="tRNA-synt_1g"/>
    <property type="match status" value="1"/>
</dbReference>
<keyword evidence="11 14" id="KW-0648">Protein biosynthesis</keyword>
<accession>A0A8S0WVU4</accession>
<dbReference type="CDD" id="cd00814">
    <property type="entry name" value="MetRS_core"/>
    <property type="match status" value="1"/>
</dbReference>
<keyword evidence="5 14" id="KW-0963">Cytoplasm</keyword>
<dbReference type="NCBIfam" id="NF008900">
    <property type="entry name" value="PRK12267.1"/>
    <property type="match status" value="1"/>
</dbReference>
<dbReference type="GO" id="GO:0005524">
    <property type="term" value="F:ATP binding"/>
    <property type="evidence" value="ECO:0007669"/>
    <property type="project" value="UniProtKB-UniRule"/>
</dbReference>
<evidence type="ECO:0000313" key="17">
    <source>
        <dbReference type="EMBL" id="CAA7599871.1"/>
    </source>
</evidence>
<dbReference type="InterPro" id="IPR002547">
    <property type="entry name" value="tRNA-bd_dom"/>
</dbReference>
<dbReference type="InterPro" id="IPR014729">
    <property type="entry name" value="Rossmann-like_a/b/a_fold"/>
</dbReference>
<dbReference type="InterPro" id="IPR009080">
    <property type="entry name" value="tRNAsynth_Ia_anticodon-bd"/>
</dbReference>
<comment type="catalytic activity">
    <reaction evidence="13 14">
        <text>tRNA(Met) + L-methionine + ATP = L-methionyl-tRNA(Met) + AMP + diphosphate</text>
        <dbReference type="Rhea" id="RHEA:13481"/>
        <dbReference type="Rhea" id="RHEA-COMP:9667"/>
        <dbReference type="Rhea" id="RHEA-COMP:9698"/>
        <dbReference type="ChEBI" id="CHEBI:30616"/>
        <dbReference type="ChEBI" id="CHEBI:33019"/>
        <dbReference type="ChEBI" id="CHEBI:57844"/>
        <dbReference type="ChEBI" id="CHEBI:78442"/>
        <dbReference type="ChEBI" id="CHEBI:78530"/>
        <dbReference type="ChEBI" id="CHEBI:456215"/>
        <dbReference type="EC" id="6.1.1.10"/>
    </reaction>
</comment>
<comment type="subcellular location">
    <subcellularLocation>
        <location evidence="2 14">Cytoplasm</location>
    </subcellularLocation>
</comment>
<dbReference type="SUPFAM" id="SSF52374">
    <property type="entry name" value="Nucleotidylyl transferase"/>
    <property type="match status" value="1"/>
</dbReference>
<evidence type="ECO:0000256" key="3">
    <source>
        <dbReference type="ARBA" id="ARBA00006590"/>
    </source>
</evidence>
<dbReference type="FunFam" id="2.40.50.140:FF:000042">
    <property type="entry name" value="Methionine--tRNA ligase"/>
    <property type="match status" value="1"/>
</dbReference>
<dbReference type="SUPFAM" id="SSF50249">
    <property type="entry name" value="Nucleic acid-binding proteins"/>
    <property type="match status" value="1"/>
</dbReference>
<dbReference type="InterPro" id="IPR041872">
    <property type="entry name" value="Anticodon_Met"/>
</dbReference>
<dbReference type="InterPro" id="IPR004495">
    <property type="entry name" value="Met-tRNA-synth_bsu_C"/>
</dbReference>
<keyword evidence="9 14" id="KW-0067">ATP-binding</keyword>
<dbReference type="PANTHER" id="PTHR43326:SF1">
    <property type="entry name" value="METHIONINE--TRNA LIGASE, MITOCHONDRIAL"/>
    <property type="match status" value="1"/>
</dbReference>
<feature type="domain" description="TRNA-binding" evidence="16">
    <location>
        <begin position="609"/>
        <end position="709"/>
    </location>
</feature>
<keyword evidence="10 14" id="KW-0694">RNA-binding</keyword>
<reference evidence="18" key="1">
    <citation type="submission" date="2014-11" db="EMBL/GenBank/DDBJ databases">
        <authorList>
            <person name="Hornung B.V."/>
        </authorList>
    </citation>
    <scope>NUCLEOTIDE SEQUENCE</scope>
    <source>
        <strain evidence="18">INE</strain>
    </source>
</reference>
<keyword evidence="19" id="KW-1185">Reference proteome</keyword>
<dbReference type="InterPro" id="IPR023457">
    <property type="entry name" value="Met-tRNA_synth_2"/>
</dbReference>
<evidence type="ECO:0000256" key="14">
    <source>
        <dbReference type="HAMAP-Rule" id="MF_01228"/>
    </source>
</evidence>
<feature type="binding site" evidence="14">
    <location>
        <position position="173"/>
    </location>
    <ligand>
        <name>Zn(2+)</name>
        <dbReference type="ChEBI" id="CHEBI:29105"/>
    </ligand>
</feature>
<dbReference type="GO" id="GO:0004825">
    <property type="term" value="F:methionine-tRNA ligase activity"/>
    <property type="evidence" value="ECO:0007669"/>
    <property type="project" value="UniProtKB-UniRule"/>
</dbReference>
<dbReference type="EMBL" id="LR746496">
    <property type="protein sequence ID" value="CAA7599871.1"/>
    <property type="molecule type" value="Genomic_DNA"/>
</dbReference>
<comment type="subunit">
    <text evidence="4 14">Homodimer.</text>
</comment>
<dbReference type="GO" id="GO:0000049">
    <property type="term" value="F:tRNA binding"/>
    <property type="evidence" value="ECO:0007669"/>
    <property type="project" value="UniProtKB-UniRule"/>
</dbReference>
<dbReference type="AlphaFoldDB" id="A0A8S0WVU4"/>
<dbReference type="PANTHER" id="PTHR43326">
    <property type="entry name" value="METHIONYL-TRNA SYNTHETASE"/>
    <property type="match status" value="1"/>
</dbReference>
<dbReference type="NCBIfam" id="TIGR00399">
    <property type="entry name" value="metG_C_term"/>
    <property type="match status" value="1"/>
</dbReference>
<name>A0A8S0WVU4_9FIRM</name>
<feature type="region of interest" description="Disordered" evidence="15">
    <location>
        <begin position="545"/>
        <end position="570"/>
    </location>
</feature>
<dbReference type="Gene3D" id="1.10.730.10">
    <property type="entry name" value="Isoleucyl-tRNA Synthetase, Domain 1"/>
    <property type="match status" value="1"/>
</dbReference>
<evidence type="ECO:0000256" key="13">
    <source>
        <dbReference type="ARBA" id="ARBA00047364"/>
    </source>
</evidence>
<dbReference type="Gene3D" id="2.170.220.10">
    <property type="match status" value="1"/>
</dbReference>
<dbReference type="Proteomes" id="UP001071230">
    <property type="component" value="Unassembled WGS sequence"/>
</dbReference>
<comment type="cofactor">
    <cofactor evidence="14">
        <name>Zn(2+)</name>
        <dbReference type="ChEBI" id="CHEBI:29105"/>
    </cofactor>
    <text evidence="14">Binds 1 zinc ion per subunit.</text>
</comment>
<evidence type="ECO:0000256" key="12">
    <source>
        <dbReference type="ARBA" id="ARBA00023146"/>
    </source>
</evidence>
<organism evidence="17">
    <name type="scientific">Acididesulfobacillus acetoxydans</name>
    <dbReference type="NCBI Taxonomy" id="1561005"/>
    <lineage>
        <taxon>Bacteria</taxon>
        <taxon>Bacillati</taxon>
        <taxon>Bacillota</taxon>
        <taxon>Clostridia</taxon>
        <taxon>Eubacteriales</taxon>
        <taxon>Peptococcaceae</taxon>
        <taxon>Acididesulfobacillus</taxon>
    </lineage>
</organism>
<dbReference type="Pfam" id="PF19303">
    <property type="entry name" value="Anticodon_3"/>
    <property type="match status" value="1"/>
</dbReference>
<comment type="similarity">
    <text evidence="3 14">Belongs to the class-I aminoacyl-tRNA synthetase family. MetG type 2A subfamily.</text>
</comment>
<evidence type="ECO:0000256" key="2">
    <source>
        <dbReference type="ARBA" id="ARBA00004496"/>
    </source>
</evidence>
<keyword evidence="8 14" id="KW-0547">Nucleotide-binding</keyword>
<comment type="caution">
    <text evidence="14">Lacks conserved residue(s) required for the propagation of feature annotation.</text>
</comment>
<dbReference type="KEGG" id="aacx:DEACI_0505"/>
<keyword evidence="6 14" id="KW-0820">tRNA-binding</keyword>
<reference evidence="17" key="2">
    <citation type="submission" date="2020-01" db="EMBL/GenBank/DDBJ databases">
        <authorList>
            <person name="Hornung B."/>
        </authorList>
    </citation>
    <scope>NUCLEOTIDE SEQUENCE</scope>
    <source>
        <strain evidence="17">PacBioINE</strain>
    </source>
</reference>
<dbReference type="SUPFAM" id="SSF47323">
    <property type="entry name" value="Anticodon-binding domain of a subclass of class I aminoacyl-tRNA synthetases"/>
    <property type="match status" value="1"/>
</dbReference>
<gene>
    <name evidence="14" type="primary">metG</name>
    <name evidence="17" type="ORF">DEACI_0505</name>
    <name evidence="18" type="ORF">DEACI_1902</name>
</gene>
<dbReference type="EMBL" id="CDGJ01000052">
    <property type="protein sequence ID" value="CEJ07437.1"/>
    <property type="molecule type" value="Genomic_DNA"/>
</dbReference>
<evidence type="ECO:0000256" key="11">
    <source>
        <dbReference type="ARBA" id="ARBA00022917"/>
    </source>
</evidence>
<evidence type="ECO:0000256" key="4">
    <source>
        <dbReference type="ARBA" id="ARBA00011738"/>
    </source>
</evidence>
<dbReference type="PROSITE" id="PS50886">
    <property type="entry name" value="TRBD"/>
    <property type="match status" value="1"/>
</dbReference>
<dbReference type="CDD" id="cd07957">
    <property type="entry name" value="Anticodon_Ia_Met"/>
    <property type="match status" value="1"/>
</dbReference>
<evidence type="ECO:0000256" key="10">
    <source>
        <dbReference type="ARBA" id="ARBA00022884"/>
    </source>
</evidence>
<dbReference type="CDD" id="cd02800">
    <property type="entry name" value="tRNA_bind_EcMetRS_like"/>
    <property type="match status" value="1"/>
</dbReference>
<proteinExistence type="inferred from homology"/>
<dbReference type="NCBIfam" id="TIGR00398">
    <property type="entry name" value="metG"/>
    <property type="match status" value="1"/>
</dbReference>
<evidence type="ECO:0000256" key="15">
    <source>
        <dbReference type="SAM" id="MobiDB-lite"/>
    </source>
</evidence>
<dbReference type="Proteomes" id="UP000836597">
    <property type="component" value="Chromosome"/>
</dbReference>
<dbReference type="Pfam" id="PF01588">
    <property type="entry name" value="tRNA_bind"/>
    <property type="match status" value="1"/>
</dbReference>
<evidence type="ECO:0000256" key="6">
    <source>
        <dbReference type="ARBA" id="ARBA00022555"/>
    </source>
</evidence>
<dbReference type="PRINTS" id="PR01041">
    <property type="entry name" value="TRNASYNTHMET"/>
</dbReference>
<feature type="short sequence motif" description="'KMSKS' region" evidence="14">
    <location>
        <begin position="326"/>
        <end position="330"/>
    </location>
</feature>
<evidence type="ECO:0000256" key="8">
    <source>
        <dbReference type="ARBA" id="ARBA00022741"/>
    </source>
</evidence>
<evidence type="ECO:0000256" key="1">
    <source>
        <dbReference type="ARBA" id="ARBA00003314"/>
    </source>
</evidence>
<evidence type="ECO:0000259" key="16">
    <source>
        <dbReference type="PROSITE" id="PS50886"/>
    </source>
</evidence>
<keyword evidence="14" id="KW-0862">Zinc</keyword>
<evidence type="ECO:0000313" key="18">
    <source>
        <dbReference type="EMBL" id="CEJ07437.1"/>
    </source>
</evidence>
<feature type="binding site" evidence="14">
    <location>
        <position position="178"/>
    </location>
    <ligand>
        <name>Zn(2+)</name>
        <dbReference type="ChEBI" id="CHEBI:29105"/>
    </ligand>
</feature>
<comment type="function">
    <text evidence="1 14">Is required not only for elongation of protein synthesis but also for the initiation of all mRNA translation through initiator tRNA(fMet) aminoacylation.</text>
</comment>